<dbReference type="OrthoDB" id="6100049at2759"/>
<dbReference type="Proteomes" id="UP000030765">
    <property type="component" value="Unassembled WGS sequence"/>
</dbReference>
<sequence>MHKCTVGRLLICLLIALVAGAHGASSYVYDSEERYPVPSGNLLEVSVKPELINLHELLPLPVRKKTTAPKQINPKPPVMVVRAQFASRLAALRCHHMVAYVMEGTNQASGVWYGATGRGWGDT</sequence>
<evidence type="ECO:0000313" key="2">
    <source>
        <dbReference type="EMBL" id="KFB34937.1"/>
    </source>
</evidence>
<dbReference type="VEuPathDB" id="VectorBase:ASIS014512"/>
<proteinExistence type="predicted"/>
<keyword evidence="4" id="KW-1185">Reference proteome</keyword>
<name>A0A084VAE3_ANOSI</name>
<evidence type="ECO:0000313" key="3">
    <source>
        <dbReference type="EnsemblMetazoa" id="ASIC000639-PA"/>
    </source>
</evidence>
<keyword evidence="1" id="KW-0732">Signal</keyword>
<protein>
    <submittedName>
        <fullName evidence="2">AGAP007821-PA-like protein</fullName>
    </submittedName>
</protein>
<reference evidence="3" key="2">
    <citation type="submission" date="2020-05" db="UniProtKB">
        <authorList>
            <consortium name="EnsemblMetazoa"/>
        </authorList>
    </citation>
    <scope>IDENTIFICATION</scope>
</reference>
<organism evidence="2">
    <name type="scientific">Anopheles sinensis</name>
    <name type="common">Mosquito</name>
    <dbReference type="NCBI Taxonomy" id="74873"/>
    <lineage>
        <taxon>Eukaryota</taxon>
        <taxon>Metazoa</taxon>
        <taxon>Ecdysozoa</taxon>
        <taxon>Arthropoda</taxon>
        <taxon>Hexapoda</taxon>
        <taxon>Insecta</taxon>
        <taxon>Pterygota</taxon>
        <taxon>Neoptera</taxon>
        <taxon>Endopterygota</taxon>
        <taxon>Diptera</taxon>
        <taxon>Nematocera</taxon>
        <taxon>Culicoidea</taxon>
        <taxon>Culicidae</taxon>
        <taxon>Anophelinae</taxon>
        <taxon>Anopheles</taxon>
    </lineage>
</organism>
<reference evidence="2 4" key="1">
    <citation type="journal article" date="2014" name="BMC Genomics">
        <title>Genome sequence of Anopheles sinensis provides insight into genetics basis of mosquito competence for malaria parasites.</title>
        <authorList>
            <person name="Zhou D."/>
            <person name="Zhang D."/>
            <person name="Ding G."/>
            <person name="Shi L."/>
            <person name="Hou Q."/>
            <person name="Ye Y."/>
            <person name="Xu Y."/>
            <person name="Zhou H."/>
            <person name="Xiong C."/>
            <person name="Li S."/>
            <person name="Yu J."/>
            <person name="Hong S."/>
            <person name="Yu X."/>
            <person name="Zou P."/>
            <person name="Chen C."/>
            <person name="Chang X."/>
            <person name="Wang W."/>
            <person name="Lv Y."/>
            <person name="Sun Y."/>
            <person name="Ma L."/>
            <person name="Shen B."/>
            <person name="Zhu C."/>
        </authorList>
    </citation>
    <scope>NUCLEOTIDE SEQUENCE [LARGE SCALE GENOMIC DNA]</scope>
</reference>
<accession>A0A084VAE3</accession>
<dbReference type="EnsemblMetazoa" id="ASIC000639-RA">
    <property type="protein sequence ID" value="ASIC000639-PA"/>
    <property type="gene ID" value="ASIC000639"/>
</dbReference>
<gene>
    <name evidence="2" type="ORF">ZHAS_00000639</name>
</gene>
<dbReference type="EMBL" id="KE524116">
    <property type="protein sequence ID" value="KFB34937.1"/>
    <property type="molecule type" value="Genomic_DNA"/>
</dbReference>
<dbReference type="VEuPathDB" id="VectorBase:ASIC000639"/>
<feature type="chain" id="PRO_5001783260" evidence="1">
    <location>
        <begin position="24"/>
        <end position="123"/>
    </location>
</feature>
<evidence type="ECO:0000256" key="1">
    <source>
        <dbReference type="SAM" id="SignalP"/>
    </source>
</evidence>
<evidence type="ECO:0000313" key="4">
    <source>
        <dbReference type="Proteomes" id="UP000030765"/>
    </source>
</evidence>
<dbReference type="AlphaFoldDB" id="A0A084VAE3"/>
<dbReference type="EMBL" id="ATLV01003138">
    <property type="status" value="NOT_ANNOTATED_CDS"/>
    <property type="molecule type" value="Genomic_DNA"/>
</dbReference>
<feature type="signal peptide" evidence="1">
    <location>
        <begin position="1"/>
        <end position="23"/>
    </location>
</feature>